<dbReference type="Proteomes" id="UP000621455">
    <property type="component" value="Unassembled WGS sequence"/>
</dbReference>
<keyword evidence="4" id="KW-1185">Reference proteome</keyword>
<accession>A0ABX0N4X4</accession>
<evidence type="ECO:0000259" key="2">
    <source>
        <dbReference type="Pfam" id="PF00326"/>
    </source>
</evidence>
<dbReference type="InterPro" id="IPR001375">
    <property type="entry name" value="Peptidase_S9_cat"/>
</dbReference>
<comment type="caution">
    <text evidence="3">The sequence shown here is derived from an EMBL/GenBank/DDBJ whole genome shotgun (WGS) entry which is preliminary data.</text>
</comment>
<protein>
    <submittedName>
        <fullName evidence="3">Prolyl oligopeptidase family serine peptidase</fullName>
    </submittedName>
</protein>
<dbReference type="SUPFAM" id="SSF82171">
    <property type="entry name" value="DPP6 N-terminal domain-like"/>
    <property type="match status" value="1"/>
</dbReference>
<evidence type="ECO:0000256" key="1">
    <source>
        <dbReference type="ARBA" id="ARBA00022801"/>
    </source>
</evidence>
<dbReference type="PANTHER" id="PTHR42776">
    <property type="entry name" value="SERINE PEPTIDASE S9 FAMILY MEMBER"/>
    <property type="match status" value="1"/>
</dbReference>
<reference evidence="3 4" key="1">
    <citation type="submission" date="2019-10" db="EMBL/GenBank/DDBJ databases">
        <title>Taxonomy of Antarctic Massilia spp.: description of Massilia rubra sp. nov., Massilia aquatica sp. nov., Massilia mucilaginosa sp. nov., Massilia frigida sp. nov. isolated from streams, lakes and regoliths.</title>
        <authorList>
            <person name="Holochova P."/>
            <person name="Sedlacek I."/>
            <person name="Kralova S."/>
            <person name="Maslanova I."/>
            <person name="Busse H.-J."/>
            <person name="Stankova E."/>
            <person name="Vrbovska V."/>
            <person name="Kovarovic V."/>
            <person name="Bartak M."/>
            <person name="Svec P."/>
            <person name="Pantucek R."/>
        </authorList>
    </citation>
    <scope>NUCLEOTIDE SEQUENCE [LARGE SCALE GENOMIC DNA]</scope>
    <source>
        <strain evidence="3 4">CCM 8695</strain>
    </source>
</reference>
<dbReference type="SUPFAM" id="SSF53474">
    <property type="entry name" value="alpha/beta-Hydrolases"/>
    <property type="match status" value="1"/>
</dbReference>
<dbReference type="PANTHER" id="PTHR42776:SF27">
    <property type="entry name" value="DIPEPTIDYL PEPTIDASE FAMILY MEMBER 6"/>
    <property type="match status" value="1"/>
</dbReference>
<dbReference type="Gene3D" id="3.40.50.1820">
    <property type="entry name" value="alpha/beta hydrolase"/>
    <property type="match status" value="1"/>
</dbReference>
<evidence type="ECO:0000313" key="3">
    <source>
        <dbReference type="EMBL" id="NHZ77734.1"/>
    </source>
</evidence>
<dbReference type="EMBL" id="WHJG01000001">
    <property type="protein sequence ID" value="NHZ77734.1"/>
    <property type="molecule type" value="Genomic_DNA"/>
</dbReference>
<dbReference type="Pfam" id="PF00326">
    <property type="entry name" value="Peptidase_S9"/>
    <property type="match status" value="1"/>
</dbReference>
<keyword evidence="1" id="KW-0378">Hydrolase</keyword>
<name>A0ABX0N4X4_9BURK</name>
<organism evidence="3 4">
    <name type="scientific">Massilia frigida</name>
    <dbReference type="NCBI Taxonomy" id="2609281"/>
    <lineage>
        <taxon>Bacteria</taxon>
        <taxon>Pseudomonadati</taxon>
        <taxon>Pseudomonadota</taxon>
        <taxon>Betaproteobacteria</taxon>
        <taxon>Burkholderiales</taxon>
        <taxon>Oxalobacteraceae</taxon>
        <taxon>Telluria group</taxon>
        <taxon>Massilia</taxon>
    </lineage>
</organism>
<proteinExistence type="predicted"/>
<evidence type="ECO:0000313" key="4">
    <source>
        <dbReference type="Proteomes" id="UP000621455"/>
    </source>
</evidence>
<gene>
    <name evidence="3" type="ORF">F2P44_00235</name>
</gene>
<sequence>MCAGILLRPPAAPLAPALNDPASMIASVFRTLLHPLLWLLCLAAAPCMAEPPILGIKDALRLPAYLSMTLSPDGKHIAAIARKGEASKLVLIDTATMASRFLESEGPAMENPSDVDWVDDTRLAVDSDHGVDLIDLSGTYPTFLGSRYIGKVNPDSAGNVRILANGYRTPAYIARITLRTGESEVVNFHMPGKPVWWILDDNGDARVVSTISTAIWSDDTSITHWYRAAQDKPWEKLATFGYSDEHWWPQSLSRDQKSLVVRSRHDRDTFAYFRYSLETRSVGELLAGHPTQDIYVPDTETDGQFRQIASAGMKPVVEWFDPAWAAMQKSVDTALPDRMNLISGSLTNKLLIYSYSDVDPGQWLLLDVPSASLRKVASAKPEIDAGAMRPMQVVRYTARDGLSIPAYLTLPSATGAAKPAVILIHGGPAARDGWSFNPEVQLLAARGYVVLQPQFRGSSGFGKAFMTAGYGQWGLAMQDDISDGVRWLVEQGHADPQRICIYGASYGGYAAMWGLAKTPELYRCGASFAGVSDIAYMLKDDSDTNAGATGRLATNILVGGAGRTKQAFDQVSPLKNAARITAPVLLAHGEWDRRVPIEHGRKMHKALKEANKEVEWMILEKEGHGIYHEDNREKFYGALFKLLERTIGAGAPP</sequence>
<feature type="domain" description="Peptidase S9 prolyl oligopeptidase catalytic" evidence="2">
    <location>
        <begin position="434"/>
        <end position="648"/>
    </location>
</feature>
<dbReference type="InterPro" id="IPR029058">
    <property type="entry name" value="AB_hydrolase_fold"/>
</dbReference>